<proteinExistence type="predicted"/>
<dbReference type="EMBL" id="LIAE01010118">
    <property type="protein sequence ID" value="PAV66337.1"/>
    <property type="molecule type" value="Genomic_DNA"/>
</dbReference>
<dbReference type="STRING" id="2018661.A0A2A2JXB5"/>
<organism evidence="2 3">
    <name type="scientific">Diploscapter pachys</name>
    <dbReference type="NCBI Taxonomy" id="2018661"/>
    <lineage>
        <taxon>Eukaryota</taxon>
        <taxon>Metazoa</taxon>
        <taxon>Ecdysozoa</taxon>
        <taxon>Nematoda</taxon>
        <taxon>Chromadorea</taxon>
        <taxon>Rhabditida</taxon>
        <taxon>Rhabditina</taxon>
        <taxon>Rhabditomorpha</taxon>
        <taxon>Rhabditoidea</taxon>
        <taxon>Rhabditidae</taxon>
        <taxon>Diploscapter</taxon>
    </lineage>
</organism>
<dbReference type="NCBIfam" id="TIGR03696">
    <property type="entry name" value="Rhs_assc_core"/>
    <property type="match status" value="1"/>
</dbReference>
<evidence type="ECO:0000313" key="2">
    <source>
        <dbReference type="EMBL" id="PAV66337.1"/>
    </source>
</evidence>
<gene>
    <name evidence="2" type="ORF">WR25_08904</name>
</gene>
<sequence>MKMQIRKLLASDHLQSVLFAQSGMDKTDIQYSPYGQREVPATPRTGFTGQHCEVDVGWYFLGNGYRVYNPVIMRFHSPDLGYSPFGRAGVNSYAYVTGNPIGLRDPSGYYGGGLTAISSEGYLSGATAERIFSYAVNSVGVIAPLALWTEMARRGVPVSGWTKVAFLASIGSGAVGTVAQFLSDNGFEHPSLPYAKAGAAFLTLVSVVAGGVQAHEDNRAFGKNQQSPAENMRLHVISPAPPTAGEMPPVPQKRARRRSPTPEPLLSIQSESPPRTPPAGPKRYSRGDLGRLTRFGFPSIKK</sequence>
<accession>A0A2A2JXB5</accession>
<feature type="region of interest" description="Disordered" evidence="1">
    <location>
        <begin position="238"/>
        <end position="302"/>
    </location>
</feature>
<dbReference type="Gene3D" id="2.180.10.10">
    <property type="entry name" value="RHS repeat-associated core"/>
    <property type="match status" value="1"/>
</dbReference>
<evidence type="ECO:0000256" key="1">
    <source>
        <dbReference type="SAM" id="MobiDB-lite"/>
    </source>
</evidence>
<dbReference type="Proteomes" id="UP000218231">
    <property type="component" value="Unassembled WGS sequence"/>
</dbReference>
<dbReference type="InterPro" id="IPR022385">
    <property type="entry name" value="Rhs_assc_core"/>
</dbReference>
<keyword evidence="3" id="KW-1185">Reference proteome</keyword>
<protein>
    <recommendedName>
        <fullName evidence="4">RHS repeat-associated core domain-containing protein</fullName>
    </recommendedName>
</protein>
<comment type="caution">
    <text evidence="2">The sequence shown here is derived from an EMBL/GenBank/DDBJ whole genome shotgun (WGS) entry which is preliminary data.</text>
</comment>
<evidence type="ECO:0008006" key="4">
    <source>
        <dbReference type="Google" id="ProtNLM"/>
    </source>
</evidence>
<dbReference type="OrthoDB" id="442731at2759"/>
<reference evidence="2 3" key="1">
    <citation type="journal article" date="2017" name="Curr. Biol.">
        <title>Genome architecture and evolution of a unichromosomal asexual nematode.</title>
        <authorList>
            <person name="Fradin H."/>
            <person name="Zegar C."/>
            <person name="Gutwein M."/>
            <person name="Lucas J."/>
            <person name="Kovtun M."/>
            <person name="Corcoran D."/>
            <person name="Baugh L.R."/>
            <person name="Kiontke K."/>
            <person name="Gunsalus K."/>
            <person name="Fitch D.H."/>
            <person name="Piano F."/>
        </authorList>
    </citation>
    <scope>NUCLEOTIDE SEQUENCE [LARGE SCALE GENOMIC DNA]</scope>
    <source>
        <strain evidence="2">PF1309</strain>
    </source>
</reference>
<dbReference type="AlphaFoldDB" id="A0A2A2JXB5"/>
<evidence type="ECO:0000313" key="3">
    <source>
        <dbReference type="Proteomes" id="UP000218231"/>
    </source>
</evidence>
<name>A0A2A2JXB5_9BILA</name>